<dbReference type="EMBL" id="BAAFZP010000002">
    <property type="protein sequence ID" value="GAB1583746.1"/>
    <property type="molecule type" value="Genomic_DNA"/>
</dbReference>
<dbReference type="Pfam" id="PF01381">
    <property type="entry name" value="HTH_3"/>
    <property type="match status" value="1"/>
</dbReference>
<reference evidence="3 4" key="1">
    <citation type="submission" date="2024-10" db="EMBL/GenBank/DDBJ databases">
        <title>Isolation, draft genome sequencing and identification of Phyllobacterium sp. NSA23, isolated from leaf soil.</title>
        <authorList>
            <person name="Akita H."/>
        </authorList>
    </citation>
    <scope>NUCLEOTIDE SEQUENCE [LARGE SCALE GENOMIC DNA]</scope>
    <source>
        <strain evidence="3 4">NSA23</strain>
    </source>
</reference>
<sequence>MMTKKANPIDVQVGSRIRMRRMMVSMSQMQLASHLGITFQQVQKYEKGINRVGASRLLAISDILGVQPGFFFQNEDGPFSGGTDANTGQYSVKSLLTADGISLNKAFLKIKNPGLRHHILSLVKAIADREEAGAPVAAERMVRPGADKDRSSSWQQSRLSFSAKS</sequence>
<gene>
    <name evidence="3" type="ORF">PPNSA23_36890</name>
</gene>
<protein>
    <submittedName>
        <fullName evidence="3">Helix-turn-helix transcriptional regulator</fullName>
    </submittedName>
</protein>
<feature type="compositionally biased region" description="Basic and acidic residues" evidence="1">
    <location>
        <begin position="140"/>
        <end position="151"/>
    </location>
</feature>
<evidence type="ECO:0000313" key="3">
    <source>
        <dbReference type="EMBL" id="GAB1583746.1"/>
    </source>
</evidence>
<dbReference type="SUPFAM" id="SSF47413">
    <property type="entry name" value="lambda repressor-like DNA-binding domains"/>
    <property type="match status" value="1"/>
</dbReference>
<feature type="region of interest" description="Disordered" evidence="1">
    <location>
        <begin position="134"/>
        <end position="165"/>
    </location>
</feature>
<evidence type="ECO:0000256" key="1">
    <source>
        <dbReference type="SAM" id="MobiDB-lite"/>
    </source>
</evidence>
<feature type="compositionally biased region" description="Low complexity" evidence="1">
    <location>
        <begin position="152"/>
        <end position="165"/>
    </location>
</feature>
<dbReference type="Proteomes" id="UP001628091">
    <property type="component" value="Unassembled WGS sequence"/>
</dbReference>
<evidence type="ECO:0000259" key="2">
    <source>
        <dbReference type="PROSITE" id="PS50943"/>
    </source>
</evidence>
<organism evidence="3 4">
    <name type="scientific">Phyllobacterium phragmitis</name>
    <dbReference type="NCBI Taxonomy" id="2670329"/>
    <lineage>
        <taxon>Bacteria</taxon>
        <taxon>Pseudomonadati</taxon>
        <taxon>Pseudomonadota</taxon>
        <taxon>Alphaproteobacteria</taxon>
        <taxon>Hyphomicrobiales</taxon>
        <taxon>Phyllobacteriaceae</taxon>
        <taxon>Phyllobacterium</taxon>
    </lineage>
</organism>
<evidence type="ECO:0000313" key="4">
    <source>
        <dbReference type="Proteomes" id="UP001628091"/>
    </source>
</evidence>
<comment type="caution">
    <text evidence="3">The sequence shown here is derived from an EMBL/GenBank/DDBJ whole genome shotgun (WGS) entry which is preliminary data.</text>
</comment>
<dbReference type="InterPro" id="IPR010982">
    <property type="entry name" value="Lambda_DNA-bd_dom_sf"/>
</dbReference>
<dbReference type="Gene3D" id="1.10.260.40">
    <property type="entry name" value="lambda repressor-like DNA-binding domains"/>
    <property type="match status" value="1"/>
</dbReference>
<dbReference type="SMART" id="SM00530">
    <property type="entry name" value="HTH_XRE"/>
    <property type="match status" value="1"/>
</dbReference>
<accession>A0ABQ0H490</accession>
<dbReference type="PROSITE" id="PS50943">
    <property type="entry name" value="HTH_CROC1"/>
    <property type="match status" value="1"/>
</dbReference>
<keyword evidence="4" id="KW-1185">Reference proteome</keyword>
<name>A0ABQ0H490_9HYPH</name>
<dbReference type="RefSeq" id="WP_407866300.1">
    <property type="nucleotide sequence ID" value="NZ_BAAFZP010000002.1"/>
</dbReference>
<dbReference type="InterPro" id="IPR001387">
    <property type="entry name" value="Cro/C1-type_HTH"/>
</dbReference>
<dbReference type="CDD" id="cd00093">
    <property type="entry name" value="HTH_XRE"/>
    <property type="match status" value="1"/>
</dbReference>
<feature type="domain" description="HTH cro/C1-type" evidence="2">
    <location>
        <begin position="17"/>
        <end position="71"/>
    </location>
</feature>
<proteinExistence type="predicted"/>